<keyword evidence="4" id="KW-0732">Signal</keyword>
<dbReference type="AlphaFoldDB" id="A0A183T155"/>
<evidence type="ECO:0000256" key="6">
    <source>
        <dbReference type="ARBA" id="ARBA00023136"/>
    </source>
</evidence>
<dbReference type="GO" id="GO:0016020">
    <property type="term" value="C:membrane"/>
    <property type="evidence" value="ECO:0007669"/>
    <property type="project" value="UniProtKB-SubCell"/>
</dbReference>
<comment type="subcellular location">
    <subcellularLocation>
        <location evidence="1">Membrane</location>
        <topology evidence="1">Multi-pass membrane protein</topology>
    </subcellularLocation>
</comment>
<feature type="region of interest" description="Disordered" evidence="8">
    <location>
        <begin position="61"/>
        <end position="85"/>
    </location>
</feature>
<feature type="transmembrane region" description="Helical" evidence="7">
    <location>
        <begin position="199"/>
        <end position="221"/>
    </location>
</feature>
<keyword evidence="3 7" id="KW-0812">Transmembrane</keyword>
<dbReference type="OrthoDB" id="6371684at2759"/>
<dbReference type="PANTHER" id="PTHR10766:SF111">
    <property type="entry name" value="TRANSMEMBRANE 9 SUPERFAMILY MEMBER 2"/>
    <property type="match status" value="1"/>
</dbReference>
<evidence type="ECO:0000256" key="3">
    <source>
        <dbReference type="ARBA" id="ARBA00022692"/>
    </source>
</evidence>
<dbReference type="InterPro" id="IPR004240">
    <property type="entry name" value="EMP70"/>
</dbReference>
<evidence type="ECO:0000256" key="1">
    <source>
        <dbReference type="ARBA" id="ARBA00004141"/>
    </source>
</evidence>
<reference evidence="9 10" key="2">
    <citation type="submission" date="2018-11" db="EMBL/GenBank/DDBJ databases">
        <authorList>
            <consortium name="Pathogen Informatics"/>
        </authorList>
    </citation>
    <scope>NUCLEOTIDE SEQUENCE [LARGE SCALE GENOMIC DNA]</scope>
    <source>
        <strain evidence="9 10">NST_G2</strain>
    </source>
</reference>
<keyword evidence="10" id="KW-1185">Reference proteome</keyword>
<dbReference type="PANTHER" id="PTHR10766">
    <property type="entry name" value="TRANSMEMBRANE 9 SUPERFAMILY PROTEIN"/>
    <property type="match status" value="1"/>
</dbReference>
<reference evidence="11" key="1">
    <citation type="submission" date="2016-06" db="UniProtKB">
        <authorList>
            <consortium name="WormBaseParasite"/>
        </authorList>
    </citation>
    <scope>IDENTIFICATION</scope>
</reference>
<dbReference type="EMBL" id="UYSU01035723">
    <property type="protein sequence ID" value="VDL96588.1"/>
    <property type="molecule type" value="Genomic_DNA"/>
</dbReference>
<gene>
    <name evidence="9" type="ORF">SSLN_LOCUS10203</name>
</gene>
<dbReference type="STRING" id="70667.A0A183T155"/>
<evidence type="ECO:0000256" key="4">
    <source>
        <dbReference type="ARBA" id="ARBA00022729"/>
    </source>
</evidence>
<dbReference type="WBParaSite" id="SSLN_0001060101-mRNA-1">
    <property type="protein sequence ID" value="SSLN_0001060101-mRNA-1"/>
    <property type="gene ID" value="SSLN_0001060101"/>
</dbReference>
<evidence type="ECO:0000256" key="2">
    <source>
        <dbReference type="ARBA" id="ARBA00005227"/>
    </source>
</evidence>
<sequence>MQQASNVGETLKLYQIIRQVGGRPSTLSDSVRDVNGSFIAENPAKVERWREHLKYILDNEHSTPLPRATESPPSPAYAVSCDPPSEGEFGDTLDSKYILLNHFDLKIRYAPQTPNGGADASNTMGKIISAEVTPRSIKHTGGDLDCSPNHPLILPADLKPPLQITYSYSVTFEEVKDVSWTSRWDYFLTSSTSHTNIQWLSIVNSLIVVIFLTGLVALVLVRTLYRDVSRYNKLDSTMGDVIEGLWSTYHERHTAKV</sequence>
<keyword evidence="5 7" id="KW-1133">Transmembrane helix</keyword>
<evidence type="ECO:0000313" key="10">
    <source>
        <dbReference type="Proteomes" id="UP000275846"/>
    </source>
</evidence>
<evidence type="ECO:0000256" key="8">
    <source>
        <dbReference type="SAM" id="MobiDB-lite"/>
    </source>
</evidence>
<evidence type="ECO:0000256" key="5">
    <source>
        <dbReference type="ARBA" id="ARBA00022989"/>
    </source>
</evidence>
<proteinExistence type="inferred from homology"/>
<comment type="similarity">
    <text evidence="2 7">Belongs to the nonaspanin (TM9SF) (TC 9.A.2) family.</text>
</comment>
<comment type="caution">
    <text evidence="7">Lacks conserved residue(s) required for the propagation of feature annotation.</text>
</comment>
<name>A0A183T155_SCHSO</name>
<evidence type="ECO:0000313" key="9">
    <source>
        <dbReference type="EMBL" id="VDL96588.1"/>
    </source>
</evidence>
<accession>A0A183T155</accession>
<dbReference type="Pfam" id="PF02990">
    <property type="entry name" value="EMP70"/>
    <property type="match status" value="1"/>
</dbReference>
<dbReference type="GO" id="GO:0005737">
    <property type="term" value="C:cytoplasm"/>
    <property type="evidence" value="ECO:0007669"/>
    <property type="project" value="UniProtKB-ARBA"/>
</dbReference>
<protein>
    <recommendedName>
        <fullName evidence="7">Transmembrane 9 superfamily member</fullName>
    </recommendedName>
</protein>
<evidence type="ECO:0000313" key="11">
    <source>
        <dbReference type="WBParaSite" id="SSLN_0001060101-mRNA-1"/>
    </source>
</evidence>
<dbReference type="Proteomes" id="UP000275846">
    <property type="component" value="Unassembled WGS sequence"/>
</dbReference>
<dbReference type="GO" id="GO:0072657">
    <property type="term" value="P:protein localization to membrane"/>
    <property type="evidence" value="ECO:0007669"/>
    <property type="project" value="TreeGrafter"/>
</dbReference>
<evidence type="ECO:0000256" key="7">
    <source>
        <dbReference type="RuleBase" id="RU363079"/>
    </source>
</evidence>
<organism evidence="11">
    <name type="scientific">Schistocephalus solidus</name>
    <name type="common">Tapeworm</name>
    <dbReference type="NCBI Taxonomy" id="70667"/>
    <lineage>
        <taxon>Eukaryota</taxon>
        <taxon>Metazoa</taxon>
        <taxon>Spiralia</taxon>
        <taxon>Lophotrochozoa</taxon>
        <taxon>Platyhelminthes</taxon>
        <taxon>Cestoda</taxon>
        <taxon>Eucestoda</taxon>
        <taxon>Diphyllobothriidea</taxon>
        <taxon>Diphyllobothriidae</taxon>
        <taxon>Schistocephalus</taxon>
    </lineage>
</organism>
<keyword evidence="6 7" id="KW-0472">Membrane</keyword>